<dbReference type="CDD" id="cd06421">
    <property type="entry name" value="CESA_CelA_like"/>
    <property type="match status" value="1"/>
</dbReference>
<evidence type="ECO:0000313" key="15">
    <source>
        <dbReference type="EMBL" id="BED92267.1"/>
    </source>
</evidence>
<dbReference type="InterPro" id="IPR018087">
    <property type="entry name" value="Glyco_hydro_5_CS"/>
</dbReference>
<dbReference type="PRINTS" id="PR01439">
    <property type="entry name" value="CELLSNTHASEA"/>
</dbReference>
<dbReference type="Proteomes" id="UP001337580">
    <property type="component" value="Chromosome"/>
</dbReference>
<dbReference type="EMBL" id="AP027924">
    <property type="protein sequence ID" value="BED92267.1"/>
    <property type="molecule type" value="Genomic_DNA"/>
</dbReference>
<gene>
    <name evidence="15" type="ORF">CfP315_0879</name>
</gene>
<dbReference type="PROSITE" id="PS00659">
    <property type="entry name" value="GLYCOSYL_HYDROL_F5"/>
    <property type="match status" value="1"/>
</dbReference>
<dbReference type="PANTHER" id="PTHR43867:SF2">
    <property type="entry name" value="CELLULOSE SYNTHASE CATALYTIC SUBUNIT A [UDP-FORMING]"/>
    <property type="match status" value="1"/>
</dbReference>
<sequence length="857" mass="100601">MSKIRKIKIFLLTLISCAFLISYLIWRILFTLPLNFKWSSIVVAFMLLFAEILGIFDTFVYYYNINNFCLPVLPKINDDLFPDVDIFITVFNEPVKILQDTAMACLKLKYPGKNKVHVFICDDGDRNEIKIFAKKNQIGYFSRKDRKNAKSGNLNNALFKTKSKLVANFDVDMIPCENFLMETVPYFFIKTKDINYSNVGFVQTPQNFYEPDLFQKYLFSENFMHNEQDYFYKNIQISKNKSNSVIYGGTNAIFLRKALEEIGGFSSISITEDFATGIIIQTRGYVCYAIDKILASGIPPRNLESLCKQRRRWACGCIQTGKRLRILTRNDLTLRQKINHFSSILYWYFPIKQFLYLIVPILFSLFGVISAKCDIWQSLVFWLPMIIITSVSLRILSKNTRTFHQTRIYETTLSPVLIIPVICEFLGISNNEFVITEKKMAQDSIFYKIKFILPNLILSIFTVIGIKNCFKCIILNGDFNQFIPIFWLILNLYFLSVSMFFAFGRTEKNKRKRFSFLKDISKKVVLPLFLLITCIGLCYPTFIVFKARKRFPEMKYGINIGNALEAPKGMPWDFEIKNSYFDEVKKRGFDNVRIPVRFSDYADDEGNIETYFLEEVKNYVDYALNLGLSVTLDLHHFLEIMQNPLEYEKKFYNIWENISKSFKDYPQELVFELLNEPSVNLDYSTWNRFISNSIGKIRESNRHRIIIVGPCNFYNIDYLIFLEIPKNDPYIMVAIHYYEPYIFAFQGNKWHPGYDKLSNINWNGSKKELEYLSSRFEKVALWAREKQVKVVLNEFGVTKEAPKECRELWIKSVVKEALKNNFGYCYWELGSGFGIYDTKNNEWNETILDFLINNNSK</sequence>
<evidence type="ECO:0000256" key="11">
    <source>
        <dbReference type="ARBA" id="ARBA00023326"/>
    </source>
</evidence>
<evidence type="ECO:0000256" key="6">
    <source>
        <dbReference type="ARBA" id="ARBA00022989"/>
    </source>
</evidence>
<dbReference type="InterPro" id="IPR029044">
    <property type="entry name" value="Nucleotide-diphossugar_trans"/>
</dbReference>
<dbReference type="GO" id="GO:0006011">
    <property type="term" value="P:UDP-alpha-D-glucose metabolic process"/>
    <property type="evidence" value="ECO:0007669"/>
    <property type="project" value="InterPro"/>
</dbReference>
<evidence type="ECO:0000256" key="2">
    <source>
        <dbReference type="ARBA" id="ARBA00022676"/>
    </source>
</evidence>
<dbReference type="InterPro" id="IPR017853">
    <property type="entry name" value="GH"/>
</dbReference>
<evidence type="ECO:0000256" key="12">
    <source>
        <dbReference type="SAM" id="Phobius"/>
    </source>
</evidence>
<keyword evidence="2" id="KW-0328">Glycosyltransferase</keyword>
<feature type="transmembrane region" description="Helical" evidence="12">
    <location>
        <begin position="449"/>
        <end position="470"/>
    </location>
</feature>
<feature type="transmembrane region" description="Helical" evidence="12">
    <location>
        <begin position="375"/>
        <end position="396"/>
    </location>
</feature>
<proteinExistence type="predicted"/>
<keyword evidence="7" id="KW-0136">Cellulose degradation</keyword>
<dbReference type="Pfam" id="PF13632">
    <property type="entry name" value="Glyco_trans_2_3"/>
    <property type="match status" value="1"/>
</dbReference>
<dbReference type="InterPro" id="IPR001173">
    <property type="entry name" value="Glyco_trans_2-like"/>
</dbReference>
<dbReference type="InterPro" id="IPR003919">
    <property type="entry name" value="Cell_synth_A"/>
</dbReference>
<dbReference type="GO" id="GO:0016759">
    <property type="term" value="F:cellulose synthase activity"/>
    <property type="evidence" value="ECO:0007669"/>
    <property type="project" value="InterPro"/>
</dbReference>
<evidence type="ECO:0000256" key="4">
    <source>
        <dbReference type="ARBA" id="ARBA00022692"/>
    </source>
</evidence>
<keyword evidence="4 12" id="KW-0812">Transmembrane</keyword>
<dbReference type="InterPro" id="IPR001547">
    <property type="entry name" value="Glyco_hydro_5"/>
</dbReference>
<keyword evidence="3" id="KW-0808">Transferase</keyword>
<dbReference type="Pfam" id="PF00150">
    <property type="entry name" value="Cellulase"/>
    <property type="match status" value="1"/>
</dbReference>
<feature type="transmembrane region" description="Helical" evidence="12">
    <location>
        <begin position="9"/>
        <end position="29"/>
    </location>
</feature>
<evidence type="ECO:0000259" key="14">
    <source>
        <dbReference type="Pfam" id="PF13632"/>
    </source>
</evidence>
<keyword evidence="9" id="KW-0119">Carbohydrate metabolism</keyword>
<dbReference type="GO" id="GO:0035438">
    <property type="term" value="F:cyclic-di-GMP binding"/>
    <property type="evidence" value="ECO:0007669"/>
    <property type="project" value="InterPro"/>
</dbReference>
<accession>A0AA48I1X1</accession>
<feature type="domain" description="Glycosyltransferase 2-like" evidence="14">
    <location>
        <begin position="198"/>
        <end position="387"/>
    </location>
</feature>
<evidence type="ECO:0000256" key="1">
    <source>
        <dbReference type="ARBA" id="ARBA00004141"/>
    </source>
</evidence>
<name>A0AA48I1X1_9FIRM</name>
<feature type="transmembrane region" description="Helical" evidence="12">
    <location>
        <begin position="345"/>
        <end position="369"/>
    </location>
</feature>
<dbReference type="PANTHER" id="PTHR43867">
    <property type="entry name" value="CELLULOSE SYNTHASE CATALYTIC SUBUNIT A [UDP-FORMING]"/>
    <property type="match status" value="1"/>
</dbReference>
<reference evidence="15" key="1">
    <citation type="journal article" date="2023" name="ISME J.">
        <title>Emergence of putative energy parasites within Clostridia revealed by genome analysis of a novel endosymbiotic clade.</title>
        <authorList>
            <person name="Takahashi K."/>
            <person name="Kuwahara H."/>
            <person name="Horikawa Y."/>
            <person name="Izawa K."/>
            <person name="Kato D."/>
            <person name="Inagaki T."/>
            <person name="Yuki M."/>
            <person name="Ohkuma M."/>
            <person name="Hongoh Y."/>
        </authorList>
    </citation>
    <scope>NUCLEOTIDE SEQUENCE</scope>
    <source>
        <strain evidence="15">CfP3-15</strain>
    </source>
</reference>
<dbReference type="InterPro" id="IPR050321">
    <property type="entry name" value="Glycosyltr_2/OpgH_subfam"/>
</dbReference>
<feature type="transmembrane region" description="Helical" evidence="12">
    <location>
        <begin position="482"/>
        <end position="504"/>
    </location>
</feature>
<evidence type="ECO:0000256" key="7">
    <source>
        <dbReference type="ARBA" id="ARBA00023001"/>
    </source>
</evidence>
<dbReference type="AlphaFoldDB" id="A0AA48I1X1"/>
<dbReference type="GO" id="GO:0030245">
    <property type="term" value="P:cellulose catabolic process"/>
    <property type="evidence" value="ECO:0007669"/>
    <property type="project" value="UniProtKB-KW"/>
</dbReference>
<dbReference type="Gene3D" id="3.20.20.80">
    <property type="entry name" value="Glycosidases"/>
    <property type="match status" value="1"/>
</dbReference>
<protein>
    <submittedName>
        <fullName evidence="15">Glycosyltransferase</fullName>
    </submittedName>
</protein>
<keyword evidence="5" id="KW-0378">Hydrolase</keyword>
<dbReference type="Gene3D" id="3.90.550.10">
    <property type="entry name" value="Spore Coat Polysaccharide Biosynthesis Protein SpsA, Chain A"/>
    <property type="match status" value="1"/>
</dbReference>
<keyword evidence="6 12" id="KW-1133">Transmembrane helix</keyword>
<keyword evidence="10" id="KW-0326">Glycosidase</keyword>
<keyword evidence="8 12" id="KW-0472">Membrane</keyword>
<organism evidence="15">
    <name type="scientific">Candidatus Improbicoccus pseudotrichonymphae</name>
    <dbReference type="NCBI Taxonomy" id="3033792"/>
    <lineage>
        <taxon>Bacteria</taxon>
        <taxon>Bacillati</taxon>
        <taxon>Bacillota</taxon>
        <taxon>Clostridia</taxon>
        <taxon>Candidatus Improbicoccus</taxon>
    </lineage>
</organism>
<evidence type="ECO:0000256" key="5">
    <source>
        <dbReference type="ARBA" id="ARBA00022801"/>
    </source>
</evidence>
<evidence type="ECO:0000256" key="3">
    <source>
        <dbReference type="ARBA" id="ARBA00022679"/>
    </source>
</evidence>
<dbReference type="GO" id="GO:0005886">
    <property type="term" value="C:plasma membrane"/>
    <property type="evidence" value="ECO:0007669"/>
    <property type="project" value="TreeGrafter"/>
</dbReference>
<evidence type="ECO:0000256" key="9">
    <source>
        <dbReference type="ARBA" id="ARBA00023277"/>
    </source>
</evidence>
<dbReference type="SUPFAM" id="SSF53448">
    <property type="entry name" value="Nucleotide-diphospho-sugar transferases"/>
    <property type="match status" value="1"/>
</dbReference>
<evidence type="ECO:0000259" key="13">
    <source>
        <dbReference type="Pfam" id="PF00150"/>
    </source>
</evidence>
<feature type="transmembrane region" description="Helical" evidence="12">
    <location>
        <begin position="41"/>
        <end position="63"/>
    </location>
</feature>
<comment type="subcellular location">
    <subcellularLocation>
        <location evidence="1">Membrane</location>
        <topology evidence="1">Multi-pass membrane protein</topology>
    </subcellularLocation>
</comment>
<evidence type="ECO:0000256" key="10">
    <source>
        <dbReference type="ARBA" id="ARBA00023295"/>
    </source>
</evidence>
<keyword evidence="11" id="KW-0624">Polysaccharide degradation</keyword>
<dbReference type="GO" id="GO:0004553">
    <property type="term" value="F:hydrolase activity, hydrolyzing O-glycosyl compounds"/>
    <property type="evidence" value="ECO:0007669"/>
    <property type="project" value="InterPro"/>
</dbReference>
<feature type="domain" description="Glycoside hydrolase family 5" evidence="13">
    <location>
        <begin position="576"/>
        <end position="830"/>
    </location>
</feature>
<evidence type="ECO:0000256" key="8">
    <source>
        <dbReference type="ARBA" id="ARBA00023136"/>
    </source>
</evidence>
<feature type="transmembrane region" description="Helical" evidence="12">
    <location>
        <begin position="524"/>
        <end position="545"/>
    </location>
</feature>
<dbReference type="SUPFAM" id="SSF51445">
    <property type="entry name" value="(Trans)glycosidases"/>
    <property type="match status" value="1"/>
</dbReference>
<dbReference type="KEGG" id="ips:CfP315_0879"/>